<comment type="caution">
    <text evidence="6">The sequence shown here is derived from an EMBL/GenBank/DDBJ whole genome shotgun (WGS) entry which is preliminary data.</text>
</comment>
<dbReference type="Pfam" id="PF04193">
    <property type="entry name" value="PQ-loop"/>
    <property type="match status" value="1"/>
</dbReference>
<sequence length="84" mass="8978">MDPITLIGMSAGTLTTLAFLPQVLRAWRTRSTADVSLLMFLAMCLGIVLWLIYGLLAGDLPLIIANSVTLVLAGAVLVAKFRFG</sequence>
<dbReference type="STRING" id="1333998.M2A_0823"/>
<name>A0A081B8F6_9HYPH</name>
<feature type="transmembrane region" description="Helical" evidence="5">
    <location>
        <begin position="6"/>
        <end position="24"/>
    </location>
</feature>
<evidence type="ECO:0000256" key="3">
    <source>
        <dbReference type="ARBA" id="ARBA00022989"/>
    </source>
</evidence>
<dbReference type="SMART" id="SM00679">
    <property type="entry name" value="CTNS"/>
    <property type="match status" value="1"/>
</dbReference>
<proteinExistence type="predicted"/>
<evidence type="ECO:0000256" key="2">
    <source>
        <dbReference type="ARBA" id="ARBA00022692"/>
    </source>
</evidence>
<feature type="transmembrane region" description="Helical" evidence="5">
    <location>
        <begin position="62"/>
        <end position="81"/>
    </location>
</feature>
<dbReference type="AlphaFoldDB" id="A0A081B8F6"/>
<dbReference type="GO" id="GO:0016020">
    <property type="term" value="C:membrane"/>
    <property type="evidence" value="ECO:0007669"/>
    <property type="project" value="UniProtKB-SubCell"/>
</dbReference>
<dbReference type="InterPro" id="IPR047662">
    <property type="entry name" value="SemiSWEET"/>
</dbReference>
<dbReference type="eggNOG" id="COG4095">
    <property type="taxonomic scope" value="Bacteria"/>
</dbReference>
<keyword evidence="4 5" id="KW-0472">Membrane</keyword>
<dbReference type="RefSeq" id="WP_045443350.1">
    <property type="nucleotide sequence ID" value="NZ_BBIO01000003.1"/>
</dbReference>
<keyword evidence="7" id="KW-1185">Reference proteome</keyword>
<accession>A0A081B8F6</accession>
<dbReference type="EMBL" id="BBIO01000003">
    <property type="protein sequence ID" value="GAK44324.1"/>
    <property type="molecule type" value="Genomic_DNA"/>
</dbReference>
<organism evidence="6 7">
    <name type="scientific">Tepidicaulis marinus</name>
    <dbReference type="NCBI Taxonomy" id="1333998"/>
    <lineage>
        <taxon>Bacteria</taxon>
        <taxon>Pseudomonadati</taxon>
        <taxon>Pseudomonadota</taxon>
        <taxon>Alphaproteobacteria</taxon>
        <taxon>Hyphomicrobiales</taxon>
        <taxon>Parvibaculaceae</taxon>
        <taxon>Tepidicaulis</taxon>
    </lineage>
</organism>
<comment type="subcellular location">
    <subcellularLocation>
        <location evidence="1">Membrane</location>
        <topology evidence="1">Multi-pass membrane protein</topology>
    </subcellularLocation>
</comment>
<evidence type="ECO:0000256" key="1">
    <source>
        <dbReference type="ARBA" id="ARBA00004141"/>
    </source>
</evidence>
<gene>
    <name evidence="6" type="ORF">M2A_0823</name>
</gene>
<feature type="transmembrane region" description="Helical" evidence="5">
    <location>
        <begin position="36"/>
        <end position="56"/>
    </location>
</feature>
<evidence type="ECO:0000256" key="5">
    <source>
        <dbReference type="SAM" id="Phobius"/>
    </source>
</evidence>
<keyword evidence="3 5" id="KW-1133">Transmembrane helix</keyword>
<dbReference type="InterPro" id="IPR006603">
    <property type="entry name" value="PQ-loop_rpt"/>
</dbReference>
<evidence type="ECO:0000256" key="4">
    <source>
        <dbReference type="ARBA" id="ARBA00023136"/>
    </source>
</evidence>
<keyword evidence="2 5" id="KW-0812">Transmembrane</keyword>
<evidence type="ECO:0000313" key="7">
    <source>
        <dbReference type="Proteomes" id="UP000028702"/>
    </source>
</evidence>
<evidence type="ECO:0000313" key="6">
    <source>
        <dbReference type="EMBL" id="GAK44324.1"/>
    </source>
</evidence>
<reference evidence="6 7" key="1">
    <citation type="submission" date="2014-07" db="EMBL/GenBank/DDBJ databases">
        <title>Tepidicaulis marinum gen. nov., sp. nov., a novel marine bacterium denitrifying nitrate to nitrous oxide strictly under microaerobic conditions.</title>
        <authorList>
            <person name="Takeuchi M."/>
            <person name="Yamagishi T."/>
            <person name="Kamagata Y."/>
            <person name="Oshima K."/>
            <person name="Hattori M."/>
            <person name="Katayama T."/>
            <person name="Hanada S."/>
            <person name="Tamaki H."/>
            <person name="Marumo K."/>
            <person name="Maeda H."/>
            <person name="Nedachi M."/>
            <person name="Iwasaki W."/>
            <person name="Suwa Y."/>
            <person name="Sakata S."/>
        </authorList>
    </citation>
    <scope>NUCLEOTIDE SEQUENCE [LARGE SCALE GENOMIC DNA]</scope>
    <source>
        <strain evidence="6 7">MA2</strain>
    </source>
</reference>
<protein>
    <submittedName>
        <fullName evidence="6">Conserved protein</fullName>
    </submittedName>
</protein>
<dbReference type="GO" id="GO:0051119">
    <property type="term" value="F:sugar transmembrane transporter activity"/>
    <property type="evidence" value="ECO:0007669"/>
    <property type="project" value="InterPro"/>
</dbReference>
<dbReference type="NCBIfam" id="NF037968">
    <property type="entry name" value="SemiSWEET_2"/>
    <property type="match status" value="1"/>
</dbReference>
<dbReference type="Gene3D" id="1.20.1280.290">
    <property type="match status" value="1"/>
</dbReference>
<dbReference type="Proteomes" id="UP000028702">
    <property type="component" value="Unassembled WGS sequence"/>
</dbReference>